<protein>
    <submittedName>
        <fullName evidence="1">Uncharacterized protein</fullName>
    </submittedName>
</protein>
<reference evidence="1 2" key="1">
    <citation type="submission" date="2017-08" db="EMBL/GenBank/DDBJ databases">
        <title>Infants hospitalized years apart are colonized by the same room-sourced microbial strains.</title>
        <authorList>
            <person name="Brooks B."/>
            <person name="Olm M.R."/>
            <person name="Firek B.A."/>
            <person name="Baker R."/>
            <person name="Thomas B.C."/>
            <person name="Morowitz M.J."/>
            <person name="Banfield J.F."/>
        </authorList>
    </citation>
    <scope>NUCLEOTIDE SEQUENCE [LARGE SCALE GENOMIC DNA]</scope>
    <source>
        <strain evidence="1">S2_018_000_R2_104</strain>
    </source>
</reference>
<gene>
    <name evidence="1" type="ORF">DI626_04850</name>
</gene>
<dbReference type="AlphaFoldDB" id="A0A2W5A3Q1"/>
<comment type="caution">
    <text evidence="1">The sequence shown here is derived from an EMBL/GenBank/DDBJ whole genome shotgun (WGS) entry which is preliminary data.</text>
</comment>
<dbReference type="Proteomes" id="UP000249557">
    <property type="component" value="Unassembled WGS sequence"/>
</dbReference>
<accession>A0A2W5A3Q1</accession>
<dbReference type="EMBL" id="QFNK01000075">
    <property type="protein sequence ID" value="PZO87059.1"/>
    <property type="molecule type" value="Genomic_DNA"/>
</dbReference>
<sequence length="135" mass="15041">MSSCSTVPLPEQAAFLRATRNVKAILRLRDASDTLNFLQGDYAHELGSSIISSHSNMHRVDREIFSGFVGATLEEIRLEQERMFYNAQKRGKPADIPAATKRICACFQEAAPLMVLAAVSLRDRVIRPESLKHAL</sequence>
<evidence type="ECO:0000313" key="1">
    <source>
        <dbReference type="EMBL" id="PZO87059.1"/>
    </source>
</evidence>
<proteinExistence type="predicted"/>
<evidence type="ECO:0000313" key="2">
    <source>
        <dbReference type="Proteomes" id="UP000249557"/>
    </source>
</evidence>
<organism evidence="1 2">
    <name type="scientific">Micavibrio aeruginosavorus</name>
    <dbReference type="NCBI Taxonomy" id="349221"/>
    <lineage>
        <taxon>Bacteria</taxon>
        <taxon>Pseudomonadati</taxon>
        <taxon>Bdellovibrionota</taxon>
        <taxon>Bdellovibrionia</taxon>
        <taxon>Bdellovibrionales</taxon>
        <taxon>Pseudobdellovibrionaceae</taxon>
        <taxon>Micavibrio</taxon>
    </lineage>
</organism>
<name>A0A2W5A3Q1_9BACT</name>